<gene>
    <name evidence="1" type="ORF">METZ01_LOCUS280690</name>
</gene>
<dbReference type="AlphaFoldDB" id="A0A382KTZ3"/>
<dbReference type="EMBL" id="UINC01082766">
    <property type="protein sequence ID" value="SVC27836.1"/>
    <property type="molecule type" value="Genomic_DNA"/>
</dbReference>
<evidence type="ECO:0000313" key="1">
    <source>
        <dbReference type="EMBL" id="SVC27836.1"/>
    </source>
</evidence>
<organism evidence="1">
    <name type="scientific">marine metagenome</name>
    <dbReference type="NCBI Taxonomy" id="408172"/>
    <lineage>
        <taxon>unclassified sequences</taxon>
        <taxon>metagenomes</taxon>
        <taxon>ecological metagenomes</taxon>
    </lineage>
</organism>
<accession>A0A382KTZ3</accession>
<proteinExistence type="predicted"/>
<name>A0A382KTZ3_9ZZZZ</name>
<protein>
    <submittedName>
        <fullName evidence="1">Uncharacterized protein</fullName>
    </submittedName>
</protein>
<sequence length="96" mass="10968">MSNEQLQPISDEVVSADDIRGLQAEFDVAFKRFAKRIGLHPSEVGYMPARNPMGYKYYQKNPHLLSKADRETSKKYKALRNKPTKQGFNYGNQSAT</sequence>
<reference evidence="1" key="1">
    <citation type="submission" date="2018-05" db="EMBL/GenBank/DDBJ databases">
        <authorList>
            <person name="Lanie J.A."/>
            <person name="Ng W.-L."/>
            <person name="Kazmierczak K.M."/>
            <person name="Andrzejewski T.M."/>
            <person name="Davidsen T.M."/>
            <person name="Wayne K.J."/>
            <person name="Tettelin H."/>
            <person name="Glass J.I."/>
            <person name="Rusch D."/>
            <person name="Podicherti R."/>
            <person name="Tsui H.-C.T."/>
            <person name="Winkler M.E."/>
        </authorList>
    </citation>
    <scope>NUCLEOTIDE SEQUENCE</scope>
</reference>